<dbReference type="Pfam" id="PF06664">
    <property type="entry name" value="WLS-like_TM"/>
    <property type="match status" value="1"/>
</dbReference>
<sequence>MYYSRIEKDEPNPLEKRLLDSSHGSTDSVVGMSKEETKAVGEMTSPVEAKSQQSKYNQYLAGRVYASNAPKIFLETISARTAALIIALTYIFFILGFCVDFYTTYQSFHSTNFQLPALACPSAPTVSQNDVNFYSCADGKNWNGTITELSNVISVKLNVFQSNITSILSNATSEFDVTYNIKLWACYNDGGCGDQFAPNTYYTNDFGVWQHVYTEYSRTLHVDVSQDIKKDGAVTNIEVSLIPSLFQNQESIPTNGLVKSYFINLEYLNDPYDIFVNPTDPYHLVYYNFDVVERPRQLGVNAVTIILLMVTLVVLVSYVVMLSRQKKVLSEQKWVVAYFVLLVMFQNPIYCVIVFYKEAPHANTAYASYVIGYIAQAGLFILWLLFADSVHRKTSSKLYFYLPKVLIGLTIFTFSILILTFQFPGLSAQAQSNEHARSAVEAVANWSPGLKNRFISFTIIYLVLIWLWTIYWFVRLYFTGQKLKKLPYMSTRYIQLSYRFFSLQATLVTLYYLFQYVIVIVFITQGVTTSYDTTTLTDNINILFRQQTQLFGKTLFLTVYALIISFLFLPSNLRDNKSALMASLSATYVITETEHRILVKTRKIMMNSMKRNIINQIALVNQLTGAKVDVFCIETALNLRNIAFQAYYDPIGISTASGYDGHMNLGSIGFELVDLTYVPEHEVFCFISREKSTGRLIVAFRGTASKKQMEANLKYTQRAITFSSLTTDTLDYLDGLTIKKTEEDDKFELESVSDDEEEGDLGLESHHGRASQFNDSRAHDGGSTIFGGTGYSGKSGRSDSRDSEDGVPGTERTGVVSDGLKRVFSGANAVTHAVVDGAGAVVEGAAGAVASAVAKTPGLKNIVKVYVHSGFWEAYEHVREFIHAILRKELVKNPTTVFFTGHSLGGALATFAALDVTLHTIPRVNAWLKHQDKLKLRRPDIEQADPSRQSLFSSFSRTLTGALGPVSNFAASTFMPRATTYQNDGTGSHGSGAGGSPLKPAPFVKKIKVFMYNFGSPKVGNGNFVSFYDKMVPSSYRVVVDGDIVPALPPQSKYSHVGTEILIDSVGAGSIIIDPSFVERWLRTHMKSSVAVHSLLVYRKGLLGIKLSAEFMRANANAKDNIDPLRLALKVRAHHDVKNILDENAGIEVDMISASNLPGLDEENTRDLSVSDVIGAALPCKPRGDGDIETGDEPIDIELMDSAVISETTNPVLADRQNKLESLRAGVESKDGQGDDLSERDIAATHYAQDVAQMELLRSQLADMHTPAAVKWMKTKASQLNRAASPMRGAARSPTNATSPSRRGLERSASDNSAQSDTSQKSGKKGDK</sequence>
<dbReference type="InterPro" id="IPR029058">
    <property type="entry name" value="AB_hydrolase_fold"/>
</dbReference>
<evidence type="ECO:0000256" key="2">
    <source>
        <dbReference type="ARBA" id="ARBA00022692"/>
    </source>
</evidence>
<feature type="transmembrane region" description="Helical" evidence="6">
    <location>
        <begin position="368"/>
        <end position="386"/>
    </location>
</feature>
<dbReference type="SUPFAM" id="SSF53474">
    <property type="entry name" value="alpha/beta-Hydrolases"/>
    <property type="match status" value="1"/>
</dbReference>
<dbReference type="CDD" id="cd00519">
    <property type="entry name" value="Lipase_3"/>
    <property type="match status" value="1"/>
</dbReference>
<evidence type="ECO:0000313" key="9">
    <source>
        <dbReference type="EMBL" id="CAE0303395.1"/>
    </source>
</evidence>
<feature type="transmembrane region" description="Helical" evidence="6">
    <location>
        <begin position="334"/>
        <end position="356"/>
    </location>
</feature>
<feature type="region of interest" description="Disordered" evidence="5">
    <location>
        <begin position="746"/>
        <end position="814"/>
    </location>
</feature>
<evidence type="ECO:0000256" key="5">
    <source>
        <dbReference type="SAM" id="MobiDB-lite"/>
    </source>
</evidence>
<dbReference type="InterPro" id="IPR051218">
    <property type="entry name" value="Sec_MonoDiacylglyc_Lipase"/>
</dbReference>
<evidence type="ECO:0008006" key="10">
    <source>
        <dbReference type="Google" id="ProtNLM"/>
    </source>
</evidence>
<feature type="transmembrane region" description="Helical" evidence="6">
    <location>
        <begin position="498"/>
        <end position="523"/>
    </location>
</feature>
<comment type="subcellular location">
    <subcellularLocation>
        <location evidence="1">Membrane</location>
        <topology evidence="1">Multi-pass membrane protein</topology>
    </subcellularLocation>
</comment>
<dbReference type="GO" id="GO:0016020">
    <property type="term" value="C:membrane"/>
    <property type="evidence" value="ECO:0007669"/>
    <property type="project" value="UniProtKB-SubCell"/>
</dbReference>
<keyword evidence="3 6" id="KW-1133">Transmembrane helix</keyword>
<feature type="compositionally biased region" description="Acidic residues" evidence="5">
    <location>
        <begin position="746"/>
        <end position="761"/>
    </location>
</feature>
<feature type="transmembrane region" description="Helical" evidence="6">
    <location>
        <begin position="81"/>
        <end position="102"/>
    </location>
</feature>
<dbReference type="GO" id="GO:0006629">
    <property type="term" value="P:lipid metabolic process"/>
    <property type="evidence" value="ECO:0007669"/>
    <property type="project" value="InterPro"/>
</dbReference>
<dbReference type="Pfam" id="PF01764">
    <property type="entry name" value="Lipase_3"/>
    <property type="match status" value="2"/>
</dbReference>
<dbReference type="InterPro" id="IPR002921">
    <property type="entry name" value="Fungal_lipase-type"/>
</dbReference>
<feature type="region of interest" description="Disordered" evidence="5">
    <location>
        <begin position="1"/>
        <end position="36"/>
    </location>
</feature>
<feature type="domain" description="Wntless-like transmembrane" evidence="8">
    <location>
        <begin position="305"/>
        <end position="571"/>
    </location>
</feature>
<gene>
    <name evidence="9" type="ORF">SELO1098_LOCUS32253</name>
</gene>
<evidence type="ECO:0000256" key="3">
    <source>
        <dbReference type="ARBA" id="ARBA00022989"/>
    </source>
</evidence>
<feature type="compositionally biased region" description="Polar residues" evidence="5">
    <location>
        <begin position="1310"/>
        <end position="1321"/>
    </location>
</feature>
<reference evidence="9" key="1">
    <citation type="submission" date="2021-01" db="EMBL/GenBank/DDBJ databases">
        <authorList>
            <person name="Corre E."/>
            <person name="Pelletier E."/>
            <person name="Niang G."/>
            <person name="Scheremetjew M."/>
            <person name="Finn R."/>
            <person name="Kale V."/>
            <person name="Holt S."/>
            <person name="Cochrane G."/>
            <person name="Meng A."/>
            <person name="Brown T."/>
            <person name="Cohen L."/>
        </authorList>
    </citation>
    <scope>NUCLEOTIDE SEQUENCE</scope>
    <source>
        <strain evidence="9">CCAP 955/1</strain>
    </source>
</reference>
<feature type="transmembrane region" description="Helical" evidence="6">
    <location>
        <begin position="550"/>
        <end position="569"/>
    </location>
</feature>
<evidence type="ECO:0000256" key="1">
    <source>
        <dbReference type="ARBA" id="ARBA00004141"/>
    </source>
</evidence>
<dbReference type="PANTHER" id="PTHR45856:SF11">
    <property type="entry name" value="FUNGAL LIPASE-LIKE DOMAIN-CONTAINING PROTEIN"/>
    <property type="match status" value="1"/>
</dbReference>
<feature type="compositionally biased region" description="Gly residues" evidence="5">
    <location>
        <begin position="784"/>
        <end position="793"/>
    </location>
</feature>
<dbReference type="EMBL" id="HBIC01062772">
    <property type="protein sequence ID" value="CAE0303395.1"/>
    <property type="molecule type" value="Transcribed_RNA"/>
</dbReference>
<evidence type="ECO:0000256" key="6">
    <source>
        <dbReference type="SAM" id="Phobius"/>
    </source>
</evidence>
<feature type="domain" description="Fungal lipase-type" evidence="7">
    <location>
        <begin position="1005"/>
        <end position="1051"/>
    </location>
</feature>
<keyword evidence="4 6" id="KW-0472">Membrane</keyword>
<feature type="region of interest" description="Disordered" evidence="5">
    <location>
        <begin position="1276"/>
        <end position="1328"/>
    </location>
</feature>
<dbReference type="PANTHER" id="PTHR45856">
    <property type="entry name" value="ALPHA/BETA-HYDROLASES SUPERFAMILY PROTEIN"/>
    <property type="match status" value="1"/>
</dbReference>
<protein>
    <recommendedName>
        <fullName evidence="10">Fungal lipase-like domain-containing protein</fullName>
    </recommendedName>
</protein>
<feature type="transmembrane region" description="Helical" evidence="6">
    <location>
        <begin position="398"/>
        <end position="423"/>
    </location>
</feature>
<evidence type="ECO:0000259" key="7">
    <source>
        <dbReference type="Pfam" id="PF01764"/>
    </source>
</evidence>
<proteinExistence type="predicted"/>
<dbReference type="Gene3D" id="3.40.50.1820">
    <property type="entry name" value="alpha/beta hydrolase"/>
    <property type="match status" value="1"/>
</dbReference>
<dbReference type="InterPro" id="IPR047843">
    <property type="entry name" value="WLS-like_TM"/>
</dbReference>
<organism evidence="9">
    <name type="scientific">Spumella elongata</name>
    <dbReference type="NCBI Taxonomy" id="89044"/>
    <lineage>
        <taxon>Eukaryota</taxon>
        <taxon>Sar</taxon>
        <taxon>Stramenopiles</taxon>
        <taxon>Ochrophyta</taxon>
        <taxon>Chrysophyceae</taxon>
        <taxon>Chromulinales</taxon>
        <taxon>Chromulinaceae</taxon>
        <taxon>Spumella</taxon>
    </lineage>
</organism>
<feature type="transmembrane region" description="Helical" evidence="6">
    <location>
        <begin position="454"/>
        <end position="478"/>
    </location>
</feature>
<evidence type="ECO:0000259" key="8">
    <source>
        <dbReference type="Pfam" id="PF06664"/>
    </source>
</evidence>
<keyword evidence="2 6" id="KW-0812">Transmembrane</keyword>
<accession>A0A7S3HSN0</accession>
<feature type="compositionally biased region" description="Basic and acidic residues" evidence="5">
    <location>
        <begin position="1"/>
        <end position="20"/>
    </location>
</feature>
<evidence type="ECO:0000256" key="4">
    <source>
        <dbReference type="ARBA" id="ARBA00023136"/>
    </source>
</evidence>
<feature type="transmembrane region" description="Helical" evidence="6">
    <location>
        <begin position="298"/>
        <end position="322"/>
    </location>
</feature>
<name>A0A7S3HSN0_9STRA</name>
<feature type="domain" description="Fungal lipase-type" evidence="7">
    <location>
        <begin position="861"/>
        <end position="920"/>
    </location>
</feature>